<evidence type="ECO:0000313" key="4">
    <source>
        <dbReference type="Proteomes" id="UP000432350"/>
    </source>
</evidence>
<sequence>MNSSDTFNLKTTGLFYGDRETKIYSSDVHGTTIRLFAKRTGARSKCPRCMKYSAIVRSSYVRKLVDLPLAASSVIIMLEVRRFACKNLDCEKQIFSERCNNLTEPYSRRTNRASEYLKKFFIEISANKGAYFSRILNIPVSNNTCLRMVKSMPMTTNKQLYCIGIDDWAKRKGMNYGTIIVDAYTGRPIDILDSRDSSDVVKWLSRHKEIEYVTRDRATAYASAIAKAIPDAKQIADRFHLVKNLSDAIQDEIRQEYSYLKTVSKAIHAKTESKNPPDIETNLDSENYTKENIKQNIPSGMLEKEEKLVQMIKMKENGCSISEIARKTQTNWRTVEKYLEHGIPSPERSTSVNYNRYINEIKHMCSLKINPTAMFRSLKDIGLKCCERSFTRWFSLNFPDYKHKGNRTYTKPLKINNPDIVTNFIPLPLPKMLSIYVTNSEFGVAKDTGECSQERQTVDKLVREVSLLSSLRKLYIEFSALLKGGCPDQLDTWIKDGRLIGRKRIDTFCNGLEKDIQAVKNAITYDWTNGLVEGNVNRLKNKKREMYGKGSFELLRRKVCLSQTG</sequence>
<dbReference type="EMBL" id="CABWMV010000020">
    <property type="protein sequence ID" value="VXC78012.1"/>
    <property type="molecule type" value="Genomic_DNA"/>
</dbReference>
<dbReference type="Pfam" id="PF01610">
    <property type="entry name" value="DDE_Tnp_ISL3"/>
    <property type="match status" value="2"/>
</dbReference>
<dbReference type="NCBIfam" id="NF033550">
    <property type="entry name" value="transpos_ISL3"/>
    <property type="match status" value="1"/>
</dbReference>
<dbReference type="InterPro" id="IPR047951">
    <property type="entry name" value="Transpos_ISL3"/>
</dbReference>
<reference evidence="3 4" key="1">
    <citation type="submission" date="2019-10" db="EMBL/GenBank/DDBJ databases">
        <authorList>
            <person name="Karimi E."/>
        </authorList>
    </citation>
    <scope>NUCLEOTIDE SEQUENCE [LARGE SCALE GENOMIC DNA]</scope>
    <source>
        <strain evidence="3 4">Sphingobacterium sp. 8BC</strain>
    </source>
</reference>
<dbReference type="Proteomes" id="UP000432350">
    <property type="component" value="Unassembled WGS sequence"/>
</dbReference>
<dbReference type="AlphaFoldDB" id="A0A654BCG2"/>
<feature type="domain" description="Transposase IS204/IS1001/IS1096/IS1165 DDE" evidence="1">
    <location>
        <begin position="163"/>
        <end position="333"/>
    </location>
</feature>
<evidence type="ECO:0000313" key="3">
    <source>
        <dbReference type="EMBL" id="VXC78012.1"/>
    </source>
</evidence>
<dbReference type="InterPro" id="IPR029261">
    <property type="entry name" value="Transposase_Znf"/>
</dbReference>
<dbReference type="PANTHER" id="PTHR33498:SF1">
    <property type="entry name" value="TRANSPOSASE FOR INSERTION SEQUENCE ELEMENT IS1557"/>
    <property type="match status" value="1"/>
</dbReference>
<dbReference type="PANTHER" id="PTHR33498">
    <property type="entry name" value="TRANSPOSASE FOR INSERTION SEQUENCE ELEMENT IS1557"/>
    <property type="match status" value="1"/>
</dbReference>
<accession>A0A654BCG2</accession>
<dbReference type="InterPro" id="IPR002560">
    <property type="entry name" value="Transposase_DDE"/>
</dbReference>
<organism evidence="3 4">
    <name type="scientific">Sphingobacterium multivorum</name>
    <dbReference type="NCBI Taxonomy" id="28454"/>
    <lineage>
        <taxon>Bacteria</taxon>
        <taxon>Pseudomonadati</taxon>
        <taxon>Bacteroidota</taxon>
        <taxon>Sphingobacteriia</taxon>
        <taxon>Sphingobacteriales</taxon>
        <taxon>Sphingobacteriaceae</taxon>
        <taxon>Sphingobacterium</taxon>
    </lineage>
</organism>
<evidence type="ECO:0000259" key="2">
    <source>
        <dbReference type="Pfam" id="PF14690"/>
    </source>
</evidence>
<dbReference type="Pfam" id="PF14690">
    <property type="entry name" value="Zn_ribbon_ISL3"/>
    <property type="match status" value="1"/>
</dbReference>
<feature type="domain" description="Transposase IS204/IS1001/IS1096/IS1165 zinc-finger" evidence="2">
    <location>
        <begin position="44"/>
        <end position="87"/>
    </location>
</feature>
<name>A0A654BCG2_SPHMU</name>
<dbReference type="RefSeq" id="WP_115048090.1">
    <property type="nucleotide sequence ID" value="NZ_CP068086.1"/>
</dbReference>
<evidence type="ECO:0000259" key="1">
    <source>
        <dbReference type="Pfam" id="PF01610"/>
    </source>
</evidence>
<feature type="domain" description="Transposase IS204/IS1001/IS1096/IS1165 DDE" evidence="1">
    <location>
        <begin position="466"/>
        <end position="558"/>
    </location>
</feature>
<protein>
    <submittedName>
        <fullName evidence="3">Transposase</fullName>
    </submittedName>
</protein>
<proteinExistence type="predicted"/>
<gene>
    <name evidence="3" type="ORF">SPHINGO8BC_270001</name>
</gene>